<dbReference type="EMBL" id="ANKQ01000001">
    <property type="protein sequence ID" value="ELP55578.1"/>
    <property type="molecule type" value="Genomic_DNA"/>
</dbReference>
<gene>
    <name evidence="1" type="ORF">O53_175</name>
</gene>
<evidence type="ECO:0000313" key="2">
    <source>
        <dbReference type="Proteomes" id="UP000010932"/>
    </source>
</evidence>
<sequence length="42" mass="4603">MIDRSLCPLCLCGLFHPLALEKCILEYILPTKAGRAILAACK</sequence>
<organism evidence="1 2">
    <name type="scientific">Microcystis aeruginosa TAIHU98</name>
    <dbReference type="NCBI Taxonomy" id="1134457"/>
    <lineage>
        <taxon>Bacteria</taxon>
        <taxon>Bacillati</taxon>
        <taxon>Cyanobacteriota</taxon>
        <taxon>Cyanophyceae</taxon>
        <taxon>Oscillatoriophycideae</taxon>
        <taxon>Chroococcales</taxon>
        <taxon>Microcystaceae</taxon>
        <taxon>Microcystis</taxon>
    </lineage>
</organism>
<comment type="caution">
    <text evidence="1">The sequence shown here is derived from an EMBL/GenBank/DDBJ whole genome shotgun (WGS) entry which is preliminary data.</text>
</comment>
<reference evidence="1 2" key="1">
    <citation type="journal article" date="2013" name="Genome Announc.">
        <title>Whole-Genome Sequence of Microcystis aeruginosa TAIHU98, a Nontoxic Bloom-Forming Strain Isolated from Taihu Lake, China.</title>
        <authorList>
            <person name="Yang C."/>
            <person name="Zhang W."/>
            <person name="Ren M."/>
            <person name="Song L."/>
            <person name="Li T."/>
            <person name="Zhao J."/>
        </authorList>
    </citation>
    <scope>NUCLEOTIDE SEQUENCE [LARGE SCALE GENOMIC DNA]</scope>
    <source>
        <strain evidence="1 2">TAIHU98</strain>
    </source>
</reference>
<protein>
    <submittedName>
        <fullName evidence="1">Uncharacterized protein</fullName>
    </submittedName>
</protein>
<accession>L7EAB6</accession>
<name>L7EAB6_MICAE</name>
<evidence type="ECO:0000313" key="1">
    <source>
        <dbReference type="EMBL" id="ELP55578.1"/>
    </source>
</evidence>
<dbReference type="Proteomes" id="UP000010932">
    <property type="component" value="Unassembled WGS sequence"/>
</dbReference>
<proteinExistence type="predicted"/>
<dbReference type="AlphaFoldDB" id="L7EAB6"/>